<dbReference type="EMBL" id="GBXM01023721">
    <property type="protein sequence ID" value="JAH84856.1"/>
    <property type="molecule type" value="Transcribed_RNA"/>
</dbReference>
<accession>A0A0E9W3J4</accession>
<name>A0A0E9W3J4_ANGAN</name>
<protein>
    <submittedName>
        <fullName evidence="1">Uncharacterized protein</fullName>
    </submittedName>
</protein>
<organism evidence="1">
    <name type="scientific">Anguilla anguilla</name>
    <name type="common">European freshwater eel</name>
    <name type="synonym">Muraena anguilla</name>
    <dbReference type="NCBI Taxonomy" id="7936"/>
    <lineage>
        <taxon>Eukaryota</taxon>
        <taxon>Metazoa</taxon>
        <taxon>Chordata</taxon>
        <taxon>Craniata</taxon>
        <taxon>Vertebrata</taxon>
        <taxon>Euteleostomi</taxon>
        <taxon>Actinopterygii</taxon>
        <taxon>Neopterygii</taxon>
        <taxon>Teleostei</taxon>
        <taxon>Anguilliformes</taxon>
        <taxon>Anguillidae</taxon>
        <taxon>Anguilla</taxon>
    </lineage>
</organism>
<sequence length="44" mass="5091">MVRKVLEVQGLQRTVDFFEETGKHIESLINQRGNFSLLSKVLTE</sequence>
<proteinExistence type="predicted"/>
<reference evidence="1" key="1">
    <citation type="submission" date="2014-11" db="EMBL/GenBank/DDBJ databases">
        <authorList>
            <person name="Amaro Gonzalez C."/>
        </authorList>
    </citation>
    <scope>NUCLEOTIDE SEQUENCE</scope>
</reference>
<dbReference type="AlphaFoldDB" id="A0A0E9W3J4"/>
<evidence type="ECO:0000313" key="1">
    <source>
        <dbReference type="EMBL" id="JAH84856.1"/>
    </source>
</evidence>
<reference evidence="1" key="2">
    <citation type="journal article" date="2015" name="Fish Shellfish Immunol.">
        <title>Early steps in the European eel (Anguilla anguilla)-Vibrio vulnificus interaction in the gills: Role of the RtxA13 toxin.</title>
        <authorList>
            <person name="Callol A."/>
            <person name="Pajuelo D."/>
            <person name="Ebbesson L."/>
            <person name="Teles M."/>
            <person name="MacKenzie S."/>
            <person name="Amaro C."/>
        </authorList>
    </citation>
    <scope>NUCLEOTIDE SEQUENCE</scope>
</reference>